<dbReference type="PROSITE" id="PS51294">
    <property type="entry name" value="HTH_MYB"/>
    <property type="match status" value="1"/>
</dbReference>
<feature type="compositionally biased region" description="Polar residues" evidence="1">
    <location>
        <begin position="32"/>
        <end position="49"/>
    </location>
</feature>
<dbReference type="PANTHER" id="PTHR47430">
    <property type="entry name" value="GB|AAC33480.1"/>
    <property type="match status" value="1"/>
</dbReference>
<reference evidence="4" key="1">
    <citation type="submission" date="2015-04" db="EMBL/GenBank/DDBJ databases">
        <title>The genome sequence of the plant pathogenic Rhizarian Plasmodiophora brassicae reveals insights in its biotrophic life cycle and the origin of chitin synthesis.</title>
        <authorList>
            <person name="Schwelm A."/>
            <person name="Fogelqvist J."/>
            <person name="Knaust A."/>
            <person name="Julke S."/>
            <person name="Lilja T."/>
            <person name="Dhandapani V."/>
            <person name="Bonilla-Rosso G."/>
            <person name="Karlsson M."/>
            <person name="Shevchenko A."/>
            <person name="Choi S.R."/>
            <person name="Kim H.G."/>
            <person name="Park J.Y."/>
            <person name="Lim Y.P."/>
            <person name="Ludwig-Muller J."/>
            <person name="Dixelius C."/>
        </authorList>
    </citation>
    <scope>NUCLEOTIDE SEQUENCE</scope>
    <source>
        <tissue evidence="4">Potato root galls</tissue>
    </source>
</reference>
<dbReference type="InterPro" id="IPR017930">
    <property type="entry name" value="Myb_dom"/>
</dbReference>
<dbReference type="SMART" id="SM00717">
    <property type="entry name" value="SANT"/>
    <property type="match status" value="2"/>
</dbReference>
<dbReference type="SUPFAM" id="SSF46689">
    <property type="entry name" value="Homeodomain-like"/>
    <property type="match status" value="1"/>
</dbReference>
<dbReference type="PANTHER" id="PTHR47430:SF4">
    <property type="entry name" value="GB|AAC33480.1"/>
    <property type="match status" value="1"/>
</dbReference>
<accession>A0A0H5QKD6</accession>
<evidence type="ECO:0000259" key="3">
    <source>
        <dbReference type="PROSITE" id="PS51294"/>
    </source>
</evidence>
<proteinExistence type="predicted"/>
<dbReference type="PROSITE" id="PS50090">
    <property type="entry name" value="MYB_LIKE"/>
    <property type="match status" value="1"/>
</dbReference>
<dbReference type="Pfam" id="PF00249">
    <property type="entry name" value="Myb_DNA-binding"/>
    <property type="match status" value="1"/>
</dbReference>
<feature type="domain" description="HTH myb-type" evidence="3">
    <location>
        <begin position="148"/>
        <end position="195"/>
    </location>
</feature>
<organism evidence="4">
    <name type="scientific">Spongospora subterranea</name>
    <dbReference type="NCBI Taxonomy" id="70186"/>
    <lineage>
        <taxon>Eukaryota</taxon>
        <taxon>Sar</taxon>
        <taxon>Rhizaria</taxon>
        <taxon>Endomyxa</taxon>
        <taxon>Phytomyxea</taxon>
        <taxon>Plasmodiophorida</taxon>
        <taxon>Plasmodiophoridae</taxon>
        <taxon>Spongospora</taxon>
    </lineage>
</organism>
<evidence type="ECO:0000313" key="4">
    <source>
        <dbReference type="EMBL" id="CRZ01776.1"/>
    </source>
</evidence>
<evidence type="ECO:0000259" key="2">
    <source>
        <dbReference type="PROSITE" id="PS50090"/>
    </source>
</evidence>
<dbReference type="InterPro" id="IPR009057">
    <property type="entry name" value="Homeodomain-like_sf"/>
</dbReference>
<dbReference type="InterPro" id="IPR001005">
    <property type="entry name" value="SANT/Myb"/>
</dbReference>
<evidence type="ECO:0008006" key="5">
    <source>
        <dbReference type="Google" id="ProtNLM"/>
    </source>
</evidence>
<feature type="region of interest" description="Disordered" evidence="1">
    <location>
        <begin position="29"/>
        <end position="72"/>
    </location>
</feature>
<dbReference type="CDD" id="cd00167">
    <property type="entry name" value="SANT"/>
    <property type="match status" value="2"/>
</dbReference>
<protein>
    <recommendedName>
        <fullName evidence="5">Myb-like domain-containing protein</fullName>
    </recommendedName>
</protein>
<sequence length="334" mass="38535">MNLLGSAFAMFPLPNLQTADQTEIMQWDPTASLPTSPNQDATADSSAETGTKLEGNPSPGGQRQFSEKGRQFLKGRFTSEEKERLRKAVIEYVEANNLGLDGIQLLCAKERRPELRGAWASIASCVPHRSVSSCYHFCTRAFATRATGRWTEQDIDLLREMVAKHGRKWTLIGTLIKRLPCSCRDKWRLIEKKNIWTLSDDNMLVCNLMTSDSRTIRPIGKHSQEEATKRWKSRYRDLIESENRHILRENDITLLNQIVSSRPRDSLDIRWQEMMPIGDWPALFCMWRWEILSRYAKGITHEGPVQMALWLLENMPTFDEQVQDAGIQLERQRI</sequence>
<evidence type="ECO:0000256" key="1">
    <source>
        <dbReference type="SAM" id="MobiDB-lite"/>
    </source>
</evidence>
<dbReference type="EMBL" id="HACM01001334">
    <property type="protein sequence ID" value="CRZ01776.1"/>
    <property type="molecule type" value="Transcribed_RNA"/>
</dbReference>
<feature type="domain" description="Myb-like" evidence="2">
    <location>
        <begin position="148"/>
        <end position="191"/>
    </location>
</feature>
<name>A0A0H5QKD6_9EUKA</name>
<dbReference type="AlphaFoldDB" id="A0A0H5QKD6"/>
<dbReference type="Gene3D" id="1.10.10.60">
    <property type="entry name" value="Homeodomain-like"/>
    <property type="match status" value="2"/>
</dbReference>